<evidence type="ECO:0000313" key="3">
    <source>
        <dbReference type="Proteomes" id="UP000314294"/>
    </source>
</evidence>
<comment type="caution">
    <text evidence="2">The sequence shown here is derived from an EMBL/GenBank/DDBJ whole genome shotgun (WGS) entry which is preliminary data.</text>
</comment>
<sequence>MRLRLRQSPEPQSRTKRYWKSQGDDQGPRARLTRQPTRQQDWPRGFLASASSAAAGRSRESGRQNVHKTAIGFDYTCVDGCFTDAGALWGEHSSCTYQERCCQDSLKMASLVWWAEERRVWMLVFWEQAV</sequence>
<dbReference type="EMBL" id="SRLO01000010">
    <property type="protein sequence ID" value="TNN87538.1"/>
    <property type="molecule type" value="Genomic_DNA"/>
</dbReference>
<name>A0A4Z2JD15_9TELE</name>
<accession>A0A4Z2JD15</accession>
<organism evidence="2 3">
    <name type="scientific">Liparis tanakae</name>
    <name type="common">Tanaka's snailfish</name>
    <dbReference type="NCBI Taxonomy" id="230148"/>
    <lineage>
        <taxon>Eukaryota</taxon>
        <taxon>Metazoa</taxon>
        <taxon>Chordata</taxon>
        <taxon>Craniata</taxon>
        <taxon>Vertebrata</taxon>
        <taxon>Euteleostomi</taxon>
        <taxon>Actinopterygii</taxon>
        <taxon>Neopterygii</taxon>
        <taxon>Teleostei</taxon>
        <taxon>Neoteleostei</taxon>
        <taxon>Acanthomorphata</taxon>
        <taxon>Eupercaria</taxon>
        <taxon>Perciformes</taxon>
        <taxon>Cottioidei</taxon>
        <taxon>Cottales</taxon>
        <taxon>Liparidae</taxon>
        <taxon>Liparis</taxon>
    </lineage>
</organism>
<evidence type="ECO:0000313" key="2">
    <source>
        <dbReference type="EMBL" id="TNN87538.1"/>
    </source>
</evidence>
<feature type="region of interest" description="Disordered" evidence="1">
    <location>
        <begin position="1"/>
        <end position="45"/>
    </location>
</feature>
<proteinExistence type="predicted"/>
<reference evidence="2 3" key="1">
    <citation type="submission" date="2019-03" db="EMBL/GenBank/DDBJ databases">
        <title>First draft genome of Liparis tanakae, snailfish: a comprehensive survey of snailfish specific genes.</title>
        <authorList>
            <person name="Kim W."/>
            <person name="Song I."/>
            <person name="Jeong J.-H."/>
            <person name="Kim D."/>
            <person name="Kim S."/>
            <person name="Ryu S."/>
            <person name="Song J.Y."/>
            <person name="Lee S.K."/>
        </authorList>
    </citation>
    <scope>NUCLEOTIDE SEQUENCE [LARGE SCALE GENOMIC DNA]</scope>
    <source>
        <tissue evidence="2">Muscle</tissue>
    </source>
</reference>
<dbReference type="Proteomes" id="UP000314294">
    <property type="component" value="Unassembled WGS sequence"/>
</dbReference>
<dbReference type="AlphaFoldDB" id="A0A4Z2JD15"/>
<gene>
    <name evidence="2" type="ORF">EYF80_002255</name>
</gene>
<keyword evidence="3" id="KW-1185">Reference proteome</keyword>
<protein>
    <submittedName>
        <fullName evidence="2">Uncharacterized protein</fullName>
    </submittedName>
</protein>
<evidence type="ECO:0000256" key="1">
    <source>
        <dbReference type="SAM" id="MobiDB-lite"/>
    </source>
</evidence>